<proteinExistence type="predicted"/>
<dbReference type="InterPro" id="IPR026001">
    <property type="entry name" value="Abi-like_C"/>
</dbReference>
<dbReference type="EMBL" id="QWEX01000005">
    <property type="protein sequence ID" value="RXV64106.1"/>
    <property type="molecule type" value="Genomic_DNA"/>
</dbReference>
<name>A0A4Q2A4D2_9BURK</name>
<evidence type="ECO:0000313" key="4">
    <source>
        <dbReference type="Proteomes" id="UP000289650"/>
    </source>
</evidence>
<sequence>MCAEILRERGVPLPDNKSMKPFIETVLATLPWPEDAQLPADVKKLTSGVSTVCQAIGTLLTHYGSAHGASTHLPPLDPVYATLAKNAGAAVAIFLLDRHRNGGITTPPEGD</sequence>
<evidence type="ECO:0000313" key="2">
    <source>
        <dbReference type="EMBL" id="RXV64106.1"/>
    </source>
</evidence>
<comment type="caution">
    <text evidence="2">The sequence shown here is derived from an EMBL/GenBank/DDBJ whole genome shotgun (WGS) entry which is preliminary data.</text>
</comment>
<reference evidence="2 4" key="1">
    <citation type="submission" date="2018-08" db="EMBL/GenBank/DDBJ databases">
        <title>Mountain-cultivated ginseng endophyte, Burkholderia stabilis and its activity against ginseng root rot disease.</title>
        <authorList>
            <person name="Tapan Kumar M."/>
            <person name="Bae H."/>
            <person name="Shanmugam G."/>
            <person name="Jeon J."/>
        </authorList>
    </citation>
    <scope>NUCLEOTIDE SEQUENCE [LARGE SCALE GENOMIC DNA]</scope>
    <source>
        <strain evidence="2 4">EB159</strain>
    </source>
</reference>
<evidence type="ECO:0000259" key="1">
    <source>
        <dbReference type="Pfam" id="PF14355"/>
    </source>
</evidence>
<feature type="domain" description="Abortive infection protein-like C-terminal" evidence="1">
    <location>
        <begin position="35"/>
        <end position="97"/>
    </location>
</feature>
<protein>
    <recommendedName>
        <fullName evidence="1">Abortive infection protein-like C-terminal domain-containing protein</fullName>
    </recommendedName>
</protein>
<organism evidence="2 4">
    <name type="scientific">Burkholderia stabilis</name>
    <dbReference type="NCBI Taxonomy" id="95485"/>
    <lineage>
        <taxon>Bacteria</taxon>
        <taxon>Pseudomonadati</taxon>
        <taxon>Pseudomonadota</taxon>
        <taxon>Betaproteobacteria</taxon>
        <taxon>Burkholderiales</taxon>
        <taxon>Burkholderiaceae</taxon>
        <taxon>Burkholderia</taxon>
        <taxon>Burkholderia cepacia complex</taxon>
    </lineage>
</organism>
<dbReference type="Pfam" id="PF14355">
    <property type="entry name" value="Abi_C"/>
    <property type="match status" value="1"/>
</dbReference>
<dbReference type="EMBL" id="QWEX01000005">
    <property type="protein sequence ID" value="RXV64231.1"/>
    <property type="molecule type" value="Genomic_DNA"/>
</dbReference>
<dbReference type="AlphaFoldDB" id="A0A4Q2A4D2"/>
<gene>
    <name evidence="2" type="ORF">D1006_40585</name>
    <name evidence="3" type="ORF">D1006_41355</name>
</gene>
<accession>A0A4Q2A4D2</accession>
<dbReference type="Proteomes" id="UP000289650">
    <property type="component" value="Unassembled WGS sequence"/>
</dbReference>
<evidence type="ECO:0000313" key="3">
    <source>
        <dbReference type="EMBL" id="RXV64231.1"/>
    </source>
</evidence>